<dbReference type="GO" id="GO:0009143">
    <property type="term" value="P:nucleoside triphosphate catabolic process"/>
    <property type="evidence" value="ECO:0007669"/>
    <property type="project" value="InterPro"/>
</dbReference>
<dbReference type="OrthoDB" id="6288734at2759"/>
<dbReference type="InterPro" id="IPR002637">
    <property type="entry name" value="RdgB/HAM1"/>
</dbReference>
<dbReference type="GO" id="GO:0000166">
    <property type="term" value="F:nucleotide binding"/>
    <property type="evidence" value="ECO:0007669"/>
    <property type="project" value="UniProtKB-KW"/>
</dbReference>
<dbReference type="PANTHER" id="PTHR11067:SF9">
    <property type="entry name" value="INOSINE TRIPHOSPHATE PYROPHOSPHATASE"/>
    <property type="match status" value="1"/>
</dbReference>
<dbReference type="Proteomes" id="UP000886653">
    <property type="component" value="Unassembled WGS sequence"/>
</dbReference>
<evidence type="ECO:0000256" key="2">
    <source>
        <dbReference type="ARBA" id="ARBA00008023"/>
    </source>
</evidence>
<evidence type="ECO:0000256" key="11">
    <source>
        <dbReference type="ARBA" id="ARBA00093218"/>
    </source>
</evidence>
<keyword evidence="4" id="KW-0479">Metal-binding</keyword>
<evidence type="ECO:0000256" key="8">
    <source>
        <dbReference type="ARBA" id="ARBA00023080"/>
    </source>
</evidence>
<evidence type="ECO:0000256" key="6">
    <source>
        <dbReference type="ARBA" id="ARBA00022801"/>
    </source>
</evidence>
<proteinExistence type="inferred from homology"/>
<dbReference type="InterPro" id="IPR029001">
    <property type="entry name" value="ITPase-like_fam"/>
</dbReference>
<protein>
    <recommendedName>
        <fullName evidence="10">XTP/dITP diphosphatase</fullName>
        <ecNumber evidence="10">3.6.1.66</ecNumber>
    </recommendedName>
</protein>
<comment type="caution">
    <text evidence="15">The sequence shown here is derived from an EMBL/GenBank/DDBJ whole genome shotgun (WGS) entry which is preliminary data.</text>
</comment>
<comment type="catalytic activity">
    <reaction evidence="12">
        <text>dITP + H2O = dIMP + diphosphate + H(+)</text>
        <dbReference type="Rhea" id="RHEA:28342"/>
        <dbReference type="ChEBI" id="CHEBI:15377"/>
        <dbReference type="ChEBI" id="CHEBI:15378"/>
        <dbReference type="ChEBI" id="CHEBI:33019"/>
        <dbReference type="ChEBI" id="CHEBI:61194"/>
        <dbReference type="ChEBI" id="CHEBI:61382"/>
        <dbReference type="EC" id="3.6.1.66"/>
    </reaction>
    <physiologicalReaction direction="left-to-right" evidence="12">
        <dbReference type="Rhea" id="RHEA:28343"/>
    </physiologicalReaction>
</comment>
<comment type="function">
    <text evidence="9">Pyrophosphatase that hydrolyzes the non-canonical purine nucleotides inosine triphosphate (ITP), deoxyinosine triphosphate (dITP) as well as 2'-deoxy-N-6-hydroxylaminopurine triphosphate (dHAPTP) and xanthosine 5'-triphosphate (XTP) to their respective monophosphate derivatives. The enzyme does not distinguish between the deoxy- and ribose forms. Probably excludes non-canonical purines from RNA and DNA precursor pools, thus preventing their incorporation into RNA and DNA and avoiding chromosomal lesions.</text>
</comment>
<evidence type="ECO:0000256" key="10">
    <source>
        <dbReference type="ARBA" id="ARBA00066468"/>
    </source>
</evidence>
<evidence type="ECO:0000256" key="4">
    <source>
        <dbReference type="ARBA" id="ARBA00022723"/>
    </source>
</evidence>
<evidence type="ECO:0000256" key="5">
    <source>
        <dbReference type="ARBA" id="ARBA00022741"/>
    </source>
</evidence>
<evidence type="ECO:0000256" key="3">
    <source>
        <dbReference type="ARBA" id="ARBA00022490"/>
    </source>
</evidence>
<dbReference type="HAMAP" id="MF_03148">
    <property type="entry name" value="HAM1_NTPase"/>
    <property type="match status" value="1"/>
</dbReference>
<dbReference type="Gene3D" id="3.90.950.10">
    <property type="match status" value="1"/>
</dbReference>
<feature type="non-terminal residue" evidence="15">
    <location>
        <position position="1"/>
    </location>
</feature>
<reference evidence="15" key="1">
    <citation type="submission" date="2013-11" db="EMBL/GenBank/DDBJ databases">
        <title>Genome sequence of the fusiform rust pathogen reveals effectors for host alternation and coevolution with pine.</title>
        <authorList>
            <consortium name="DOE Joint Genome Institute"/>
            <person name="Smith K."/>
            <person name="Pendleton A."/>
            <person name="Kubisiak T."/>
            <person name="Anderson C."/>
            <person name="Salamov A."/>
            <person name="Aerts A."/>
            <person name="Riley R."/>
            <person name="Clum A."/>
            <person name="Lindquist E."/>
            <person name="Ence D."/>
            <person name="Campbell M."/>
            <person name="Kronenberg Z."/>
            <person name="Feau N."/>
            <person name="Dhillon B."/>
            <person name="Hamelin R."/>
            <person name="Burleigh J."/>
            <person name="Smith J."/>
            <person name="Yandell M."/>
            <person name="Nelson C."/>
            <person name="Grigoriev I."/>
            <person name="Davis J."/>
        </authorList>
    </citation>
    <scope>NUCLEOTIDE SEQUENCE</scope>
    <source>
        <strain evidence="15">G11</strain>
    </source>
</reference>
<dbReference type="Pfam" id="PF01725">
    <property type="entry name" value="Ham1p_like"/>
    <property type="match status" value="1"/>
</dbReference>
<organism evidence="15 16">
    <name type="scientific">Cronartium quercuum f. sp. fusiforme G11</name>
    <dbReference type="NCBI Taxonomy" id="708437"/>
    <lineage>
        <taxon>Eukaryota</taxon>
        <taxon>Fungi</taxon>
        <taxon>Dikarya</taxon>
        <taxon>Basidiomycota</taxon>
        <taxon>Pucciniomycotina</taxon>
        <taxon>Pucciniomycetes</taxon>
        <taxon>Pucciniales</taxon>
        <taxon>Coleosporiaceae</taxon>
        <taxon>Cronartium</taxon>
    </lineage>
</organism>
<dbReference type="GO" id="GO:0009117">
    <property type="term" value="P:nucleotide metabolic process"/>
    <property type="evidence" value="ECO:0007669"/>
    <property type="project" value="UniProtKB-KW"/>
</dbReference>
<comment type="similarity">
    <text evidence="2 14">Belongs to the HAM1 NTPase family.</text>
</comment>
<evidence type="ECO:0000313" key="15">
    <source>
        <dbReference type="EMBL" id="KAG0151984.1"/>
    </source>
</evidence>
<evidence type="ECO:0000256" key="7">
    <source>
        <dbReference type="ARBA" id="ARBA00022842"/>
    </source>
</evidence>
<dbReference type="PANTHER" id="PTHR11067">
    <property type="entry name" value="INOSINE TRIPHOSPHATE PYROPHOSPHATASE/HAM1 PROTEIN"/>
    <property type="match status" value="1"/>
</dbReference>
<dbReference type="GO" id="GO:0036220">
    <property type="term" value="F:ITP diphosphatase activity"/>
    <property type="evidence" value="ECO:0007669"/>
    <property type="project" value="UniProtKB-EC"/>
</dbReference>
<gene>
    <name evidence="15" type="ORF">CROQUDRAFT_36090</name>
</gene>
<dbReference type="NCBIfam" id="TIGR00042">
    <property type="entry name" value="RdgB/HAM1 family non-canonical purine NTP pyrophosphatase"/>
    <property type="match status" value="1"/>
</dbReference>
<dbReference type="EMBL" id="MU167210">
    <property type="protein sequence ID" value="KAG0151984.1"/>
    <property type="molecule type" value="Genomic_DNA"/>
</dbReference>
<name>A0A9P6NXH4_9BASI</name>
<dbReference type="GO" id="GO:0005737">
    <property type="term" value="C:cytoplasm"/>
    <property type="evidence" value="ECO:0007669"/>
    <property type="project" value="UniProtKB-SubCell"/>
</dbReference>
<dbReference type="GO" id="GO:0046872">
    <property type="term" value="F:metal ion binding"/>
    <property type="evidence" value="ECO:0007669"/>
    <property type="project" value="UniProtKB-KW"/>
</dbReference>
<dbReference type="CDD" id="cd00515">
    <property type="entry name" value="HAM1"/>
    <property type="match status" value="1"/>
</dbReference>
<comment type="catalytic activity">
    <reaction evidence="13">
        <text>N(6)-hydroxy-dATP + H2O = N(6)-hydroxy-dAMP + diphosphate + H(+)</text>
        <dbReference type="Rhea" id="RHEA:83971"/>
        <dbReference type="ChEBI" id="CHEBI:15377"/>
        <dbReference type="ChEBI" id="CHEBI:15378"/>
        <dbReference type="ChEBI" id="CHEBI:33019"/>
        <dbReference type="ChEBI" id="CHEBI:233529"/>
        <dbReference type="ChEBI" id="CHEBI:233530"/>
    </reaction>
    <physiologicalReaction direction="left-to-right" evidence="13">
        <dbReference type="Rhea" id="RHEA:83972"/>
    </physiologicalReaction>
</comment>
<keyword evidence="16" id="KW-1185">Reference proteome</keyword>
<comment type="catalytic activity">
    <reaction evidence="11">
        <text>ITP + H2O = IMP + diphosphate + H(+)</text>
        <dbReference type="Rhea" id="RHEA:29399"/>
        <dbReference type="ChEBI" id="CHEBI:15377"/>
        <dbReference type="ChEBI" id="CHEBI:15378"/>
        <dbReference type="ChEBI" id="CHEBI:33019"/>
        <dbReference type="ChEBI" id="CHEBI:58053"/>
        <dbReference type="ChEBI" id="CHEBI:61402"/>
        <dbReference type="EC" id="3.6.1.66"/>
    </reaction>
    <physiologicalReaction direction="left-to-right" evidence="11">
        <dbReference type="Rhea" id="RHEA:29400"/>
    </physiologicalReaction>
</comment>
<evidence type="ECO:0000256" key="14">
    <source>
        <dbReference type="RuleBase" id="RU003781"/>
    </source>
</evidence>
<evidence type="ECO:0000313" key="16">
    <source>
        <dbReference type="Proteomes" id="UP000886653"/>
    </source>
</evidence>
<evidence type="ECO:0000256" key="13">
    <source>
        <dbReference type="ARBA" id="ARBA00093271"/>
    </source>
</evidence>
<keyword evidence="8" id="KW-0546">Nucleotide metabolism</keyword>
<evidence type="ECO:0000256" key="9">
    <source>
        <dbReference type="ARBA" id="ARBA00054940"/>
    </source>
</evidence>
<dbReference type="AlphaFoldDB" id="A0A9P6NXH4"/>
<keyword evidence="6 14" id="KW-0378">Hydrolase</keyword>
<dbReference type="InterPro" id="IPR027502">
    <property type="entry name" value="ITPase"/>
</dbReference>
<keyword evidence="3" id="KW-0963">Cytoplasm</keyword>
<accession>A0A9P6NXH4</accession>
<comment type="subcellular location">
    <subcellularLocation>
        <location evidence="1">Cytoplasm</location>
    </subcellularLocation>
</comment>
<dbReference type="SUPFAM" id="SSF52972">
    <property type="entry name" value="ITPase-like"/>
    <property type="match status" value="1"/>
</dbReference>
<dbReference type="FunFam" id="3.90.950.10:FF:000003">
    <property type="entry name" value="Inosine triphosphate pyrophosphatase"/>
    <property type="match status" value="1"/>
</dbReference>
<keyword evidence="7" id="KW-0460">Magnesium</keyword>
<dbReference type="EC" id="3.6.1.66" evidence="10"/>
<sequence length="187" mass="20152">VFVTGNKNKLKEVQKILSDDSSRIEVESREVDLPEVQGSTQEVAREKVKAAALAVGGPCMTEDTALCFKAMNGLPGPYIKWFLKSLGLEGLNKMLSGFETTDATALCTFAYCEGPGQKPILFEGATDGRIVLPRGPADFGWDPIFEVSGTGLTYAEMGSDQKNTLSHRSKALQKLSQHFSGIVSTST</sequence>
<keyword evidence="5" id="KW-0547">Nucleotide-binding</keyword>
<evidence type="ECO:0000256" key="1">
    <source>
        <dbReference type="ARBA" id="ARBA00004496"/>
    </source>
</evidence>
<evidence type="ECO:0000256" key="12">
    <source>
        <dbReference type="ARBA" id="ARBA00093255"/>
    </source>
</evidence>